<evidence type="ECO:0008006" key="3">
    <source>
        <dbReference type="Google" id="ProtNLM"/>
    </source>
</evidence>
<dbReference type="Proteomes" id="UP001164459">
    <property type="component" value="Chromosome"/>
</dbReference>
<keyword evidence="2" id="KW-1185">Reference proteome</keyword>
<evidence type="ECO:0000313" key="1">
    <source>
        <dbReference type="EMBL" id="WAS92737.1"/>
    </source>
</evidence>
<evidence type="ECO:0000313" key="2">
    <source>
        <dbReference type="Proteomes" id="UP001164459"/>
    </source>
</evidence>
<dbReference type="RefSeq" id="WP_269035093.1">
    <property type="nucleotide sequence ID" value="NZ_CP114040.1"/>
</dbReference>
<accession>A0ABY7H0K6</accession>
<dbReference type="PROSITE" id="PS51257">
    <property type="entry name" value="PROKAR_LIPOPROTEIN"/>
    <property type="match status" value="1"/>
</dbReference>
<sequence>MARGSGVAWVLGLLACARPVGTGAPDVAAAAVEPGAPEVVAAAVEPVGMDPSLLTRATLAPGDVEEKCHAPQDRARCLQARQHPDVLLWWTLRLGERHQDERGNDVRFSEAELRERLEQVVELARADGVRDSYPDSLLTSVTLLGPYTAVRRAMALPQVDMVTPSCTEDDREFCACERLRVDQCEAHAFCQAVYGWPRCREPRVLAGCTRAEACRDSITHAYDPRGVKWEFPDSCVPDQPGWRSLGSVIDMTTGEPRCERLRD</sequence>
<organism evidence="1 2">
    <name type="scientific">Nannocystis punicea</name>
    <dbReference type="NCBI Taxonomy" id="2995304"/>
    <lineage>
        <taxon>Bacteria</taxon>
        <taxon>Pseudomonadati</taxon>
        <taxon>Myxococcota</taxon>
        <taxon>Polyangia</taxon>
        <taxon>Nannocystales</taxon>
        <taxon>Nannocystaceae</taxon>
        <taxon>Nannocystis</taxon>
    </lineage>
</organism>
<protein>
    <recommendedName>
        <fullName evidence="3">Lipoprotein</fullName>
    </recommendedName>
</protein>
<proteinExistence type="predicted"/>
<dbReference type="EMBL" id="CP114040">
    <property type="protein sequence ID" value="WAS92737.1"/>
    <property type="molecule type" value="Genomic_DNA"/>
</dbReference>
<reference evidence="1" key="1">
    <citation type="submission" date="2022-11" db="EMBL/GenBank/DDBJ databases">
        <title>Minimal conservation of predation-associated metabolite biosynthetic gene clusters underscores biosynthetic potential of Myxococcota including descriptions for ten novel species: Archangium lansinium sp. nov., Myxococcus landrumus sp. nov., Nannocystis bai.</title>
        <authorList>
            <person name="Ahearne A."/>
            <person name="Stevens C."/>
            <person name="Dowd S."/>
        </authorList>
    </citation>
    <scope>NUCLEOTIDE SEQUENCE</scope>
    <source>
        <strain evidence="1">Fl3</strain>
    </source>
</reference>
<name>A0ABY7H0K6_9BACT</name>
<gene>
    <name evidence="1" type="ORF">O0S08_41695</name>
</gene>